<dbReference type="Gene3D" id="1.10.150.20">
    <property type="entry name" value="5' to 3' exonuclease, C-terminal subdomain"/>
    <property type="match status" value="1"/>
</dbReference>
<proteinExistence type="predicted"/>
<dbReference type="OrthoDB" id="4225809at2"/>
<dbReference type="GO" id="GO:0030420">
    <property type="term" value="P:establishment of competence for transformation"/>
    <property type="evidence" value="ECO:0007669"/>
    <property type="project" value="InterPro"/>
</dbReference>
<organism evidence="4 5">
    <name type="scientific">Paraphotobacterium marinum</name>
    <dbReference type="NCBI Taxonomy" id="1755811"/>
    <lineage>
        <taxon>Bacteria</taxon>
        <taxon>Pseudomonadati</taxon>
        <taxon>Pseudomonadota</taxon>
        <taxon>Gammaproteobacteria</taxon>
        <taxon>Vibrionales</taxon>
        <taxon>Vibrionaceae</taxon>
        <taxon>Paraphotobacterium</taxon>
    </lineage>
</organism>
<keyword evidence="5" id="KW-1185">Reference proteome</keyword>
<keyword evidence="1" id="KW-0175">Coiled coil</keyword>
<protein>
    <submittedName>
        <fullName evidence="4">DNA transformation protein</fullName>
    </submittedName>
</protein>
<dbReference type="InterPro" id="IPR047525">
    <property type="entry name" value="TfoX-like"/>
</dbReference>
<dbReference type="PANTHER" id="PTHR36121">
    <property type="entry name" value="PROTEIN SXY"/>
    <property type="match status" value="1"/>
</dbReference>
<dbReference type="EMBL" id="CP022355">
    <property type="protein sequence ID" value="ASK77657.1"/>
    <property type="molecule type" value="Genomic_DNA"/>
</dbReference>
<dbReference type="Proteomes" id="UP000242175">
    <property type="component" value="Chromosome large"/>
</dbReference>
<dbReference type="PANTHER" id="PTHR36121:SF1">
    <property type="entry name" value="PROTEIN SXY"/>
    <property type="match status" value="1"/>
</dbReference>
<dbReference type="KEGG" id="pmai:CF386_00410"/>
<dbReference type="PIRSF" id="PIRSF028788">
    <property type="entry name" value="TfoX_Sxy"/>
    <property type="match status" value="1"/>
</dbReference>
<dbReference type="SUPFAM" id="SSF159894">
    <property type="entry name" value="YgaC/TfoX-N like"/>
    <property type="match status" value="1"/>
</dbReference>
<dbReference type="AlphaFoldDB" id="A0A220VB66"/>
<evidence type="ECO:0000259" key="2">
    <source>
        <dbReference type="Pfam" id="PF04993"/>
    </source>
</evidence>
<accession>A0A220VB66</accession>
<feature type="domain" description="TfoX C-terminal" evidence="3">
    <location>
        <begin position="113"/>
        <end position="190"/>
    </location>
</feature>
<evidence type="ECO:0000313" key="5">
    <source>
        <dbReference type="Proteomes" id="UP000242175"/>
    </source>
</evidence>
<evidence type="ECO:0000313" key="4">
    <source>
        <dbReference type="EMBL" id="ASK77657.1"/>
    </source>
</evidence>
<reference evidence="4 5" key="1">
    <citation type="journal article" date="2016" name="Int. J. Syst. Evol. Microbiol.">
        <title>Paraphotobacterium marinum gen. nov., sp. nov., a member of the family Vibrionaceae, isolated from surface seawater.</title>
        <authorList>
            <person name="Huang Z."/>
            <person name="Dong C."/>
            <person name="Shao Z."/>
        </authorList>
    </citation>
    <scope>NUCLEOTIDE SEQUENCE [LARGE SCALE GENOMIC DNA]</scope>
    <source>
        <strain evidence="4 5">NSCS20N07D</strain>
    </source>
</reference>
<dbReference type="Gene3D" id="3.30.1460.30">
    <property type="entry name" value="YgaC/TfoX-N like chaperone"/>
    <property type="match status" value="1"/>
</dbReference>
<feature type="domain" description="TfoX N-terminal" evidence="2">
    <location>
        <begin position="11"/>
        <end position="98"/>
    </location>
</feature>
<evidence type="ECO:0000256" key="1">
    <source>
        <dbReference type="SAM" id="Coils"/>
    </source>
</evidence>
<dbReference type="Pfam" id="PF04993">
    <property type="entry name" value="TfoX_N"/>
    <property type="match status" value="1"/>
</dbReference>
<dbReference type="RefSeq" id="WP_089072567.1">
    <property type="nucleotide sequence ID" value="NZ_CBCSAM010000001.1"/>
</dbReference>
<name>A0A220VB66_9GAMM</name>
<dbReference type="InterPro" id="IPR026256">
    <property type="entry name" value="TfoX-like_gammaprotbact"/>
</dbReference>
<feature type="coiled-coil region" evidence="1">
    <location>
        <begin position="91"/>
        <end position="118"/>
    </location>
</feature>
<dbReference type="InterPro" id="IPR007077">
    <property type="entry name" value="TfoX_C"/>
</dbReference>
<dbReference type="Pfam" id="PF04994">
    <property type="entry name" value="TfoX_C"/>
    <property type="match status" value="1"/>
</dbReference>
<dbReference type="InterPro" id="IPR007076">
    <property type="entry name" value="TfoX_N"/>
</dbReference>
<evidence type="ECO:0000259" key="3">
    <source>
        <dbReference type="Pfam" id="PF04994"/>
    </source>
</evidence>
<sequence>MDIQTNKNNFLDLFNSYEKRSMFGGIGIFYKGTMFAIVMDEQLFLRGGLKLDEAFLNENCERFTHIKKNRTAIINYYNVTSIYNENKEQCYSFIEQSKNEAQNAKERKEHQINRLRDLPNMRLTLERMLKKSGIEDVTTFYELGAVEVFQKVRETHGRNLDIRLLWMFAGAIKGCHWSLLNHQQKEKLQQMVEN</sequence>
<gene>
    <name evidence="4" type="ORF">CF386_00410</name>
</gene>